<evidence type="ECO:0000256" key="1">
    <source>
        <dbReference type="SAM" id="MobiDB-lite"/>
    </source>
</evidence>
<comment type="caution">
    <text evidence="2">The sequence shown here is derived from an EMBL/GenBank/DDBJ whole genome shotgun (WGS) entry which is preliminary data.</text>
</comment>
<protein>
    <submittedName>
        <fullName evidence="2">Uncharacterized protein</fullName>
    </submittedName>
</protein>
<dbReference type="Proteomes" id="UP001596152">
    <property type="component" value="Unassembled WGS sequence"/>
</dbReference>
<accession>A0ABW0FRM1</accession>
<feature type="region of interest" description="Disordered" evidence="1">
    <location>
        <begin position="1"/>
        <end position="71"/>
    </location>
</feature>
<evidence type="ECO:0000313" key="3">
    <source>
        <dbReference type="Proteomes" id="UP001596152"/>
    </source>
</evidence>
<proteinExistence type="predicted"/>
<evidence type="ECO:0000313" key="2">
    <source>
        <dbReference type="EMBL" id="MFC5344171.1"/>
    </source>
</evidence>
<feature type="compositionally biased region" description="Polar residues" evidence="1">
    <location>
        <begin position="58"/>
        <end position="71"/>
    </location>
</feature>
<organism evidence="2 3">
    <name type="scientific">Brevundimonas staleyi</name>
    <dbReference type="NCBI Taxonomy" id="74326"/>
    <lineage>
        <taxon>Bacteria</taxon>
        <taxon>Pseudomonadati</taxon>
        <taxon>Pseudomonadota</taxon>
        <taxon>Alphaproteobacteria</taxon>
        <taxon>Caulobacterales</taxon>
        <taxon>Caulobacteraceae</taxon>
        <taxon>Brevundimonas</taxon>
    </lineage>
</organism>
<reference evidence="3" key="1">
    <citation type="journal article" date="2019" name="Int. J. Syst. Evol. Microbiol.">
        <title>The Global Catalogue of Microorganisms (GCM) 10K type strain sequencing project: providing services to taxonomists for standard genome sequencing and annotation.</title>
        <authorList>
            <consortium name="The Broad Institute Genomics Platform"/>
            <consortium name="The Broad Institute Genome Sequencing Center for Infectious Disease"/>
            <person name="Wu L."/>
            <person name="Ma J."/>
        </authorList>
    </citation>
    <scope>NUCLEOTIDE SEQUENCE [LARGE SCALE GENOMIC DNA]</scope>
    <source>
        <strain evidence="3">JCM 12125</strain>
    </source>
</reference>
<sequence length="71" mass="7900">MSSMPKIPKEQRSFADHGAASVDEAALSDRRDRDTGVQSSQPGDADVNLSEQGRYGNLKQNLTTHWKVQER</sequence>
<keyword evidence="3" id="KW-1185">Reference proteome</keyword>
<dbReference type="EMBL" id="JBHSLF010000018">
    <property type="protein sequence ID" value="MFC5344171.1"/>
    <property type="molecule type" value="Genomic_DNA"/>
</dbReference>
<name>A0ABW0FRM1_9CAUL</name>
<gene>
    <name evidence="2" type="ORF">ACFPIE_09615</name>
</gene>
<dbReference type="RefSeq" id="WP_374037287.1">
    <property type="nucleotide sequence ID" value="NZ_CP169082.1"/>
</dbReference>